<comment type="similarity">
    <text evidence="2">Belongs to the G-protein coupled receptor 1 family.</text>
</comment>
<comment type="caution">
    <text evidence="11">The sequence shown here is derived from an EMBL/GenBank/DDBJ whole genome shotgun (WGS) entry which is preliminary data.</text>
</comment>
<dbReference type="PANTHER" id="PTHR45695">
    <property type="entry name" value="LEUCOKININ RECEPTOR-RELATED"/>
    <property type="match status" value="1"/>
</dbReference>
<dbReference type="PROSITE" id="PS50262">
    <property type="entry name" value="G_PROTEIN_RECEP_F1_2"/>
    <property type="match status" value="1"/>
</dbReference>
<dbReference type="PANTHER" id="PTHR45695:SF15">
    <property type="entry name" value="OPSIN RH2"/>
    <property type="match status" value="1"/>
</dbReference>
<dbReference type="GO" id="GO:0005886">
    <property type="term" value="C:plasma membrane"/>
    <property type="evidence" value="ECO:0007669"/>
    <property type="project" value="TreeGrafter"/>
</dbReference>
<evidence type="ECO:0000256" key="7">
    <source>
        <dbReference type="ARBA" id="ARBA00023170"/>
    </source>
</evidence>
<feature type="domain" description="G-protein coupled receptors family 1 profile" evidence="10">
    <location>
        <begin position="1"/>
        <end position="213"/>
    </location>
</feature>
<keyword evidence="12" id="KW-1185">Reference proteome</keyword>
<keyword evidence="4 9" id="KW-1133">Transmembrane helix</keyword>
<accession>A0A8J2JUS7</accession>
<evidence type="ECO:0000259" key="10">
    <source>
        <dbReference type="PROSITE" id="PS50262"/>
    </source>
</evidence>
<organism evidence="11 12">
    <name type="scientific">Allacma fusca</name>
    <dbReference type="NCBI Taxonomy" id="39272"/>
    <lineage>
        <taxon>Eukaryota</taxon>
        <taxon>Metazoa</taxon>
        <taxon>Ecdysozoa</taxon>
        <taxon>Arthropoda</taxon>
        <taxon>Hexapoda</taxon>
        <taxon>Collembola</taxon>
        <taxon>Symphypleona</taxon>
        <taxon>Sminthuridae</taxon>
        <taxon>Allacma</taxon>
    </lineage>
</organism>
<proteinExistence type="inferred from homology"/>
<dbReference type="Proteomes" id="UP000708208">
    <property type="component" value="Unassembled WGS sequence"/>
</dbReference>
<feature type="transmembrane region" description="Helical" evidence="9">
    <location>
        <begin position="20"/>
        <end position="42"/>
    </location>
</feature>
<gene>
    <name evidence="11" type="ORF">AFUS01_LOCUS15679</name>
</gene>
<dbReference type="GO" id="GO:0004930">
    <property type="term" value="F:G protein-coupled receptor activity"/>
    <property type="evidence" value="ECO:0007669"/>
    <property type="project" value="UniProtKB-KW"/>
</dbReference>
<keyword evidence="5" id="KW-0297">G-protein coupled receptor</keyword>
<dbReference type="Pfam" id="PF00001">
    <property type="entry name" value="7tm_1"/>
    <property type="match status" value="1"/>
</dbReference>
<evidence type="ECO:0000256" key="8">
    <source>
        <dbReference type="ARBA" id="ARBA00023224"/>
    </source>
</evidence>
<evidence type="ECO:0000256" key="1">
    <source>
        <dbReference type="ARBA" id="ARBA00004141"/>
    </source>
</evidence>
<keyword evidence="7" id="KW-0675">Receptor</keyword>
<dbReference type="AlphaFoldDB" id="A0A8J2JUS7"/>
<evidence type="ECO:0000256" key="4">
    <source>
        <dbReference type="ARBA" id="ARBA00022989"/>
    </source>
</evidence>
<evidence type="ECO:0000313" key="11">
    <source>
        <dbReference type="EMBL" id="CAG7726792.1"/>
    </source>
</evidence>
<evidence type="ECO:0000256" key="9">
    <source>
        <dbReference type="SAM" id="Phobius"/>
    </source>
</evidence>
<keyword evidence="3 9" id="KW-0812">Transmembrane</keyword>
<feature type="transmembrane region" description="Helical" evidence="9">
    <location>
        <begin position="154"/>
        <end position="181"/>
    </location>
</feature>
<evidence type="ECO:0000256" key="5">
    <source>
        <dbReference type="ARBA" id="ARBA00023040"/>
    </source>
</evidence>
<dbReference type="InterPro" id="IPR017452">
    <property type="entry name" value="GPCR_Rhodpsn_7TM"/>
</dbReference>
<name>A0A8J2JUS7_9HEXA</name>
<keyword evidence="8" id="KW-0807">Transducer</keyword>
<evidence type="ECO:0000313" key="12">
    <source>
        <dbReference type="Proteomes" id="UP000708208"/>
    </source>
</evidence>
<keyword evidence="6 9" id="KW-0472">Membrane</keyword>
<evidence type="ECO:0000256" key="6">
    <source>
        <dbReference type="ARBA" id="ARBA00023136"/>
    </source>
</evidence>
<feature type="transmembrane region" description="Helical" evidence="9">
    <location>
        <begin position="62"/>
        <end position="80"/>
    </location>
</feature>
<dbReference type="SUPFAM" id="SSF81321">
    <property type="entry name" value="Family A G protein-coupled receptor-like"/>
    <property type="match status" value="1"/>
</dbReference>
<dbReference type="EMBL" id="CAJVCH010140051">
    <property type="protein sequence ID" value="CAG7726792.1"/>
    <property type="molecule type" value="Genomic_DNA"/>
</dbReference>
<evidence type="ECO:0000256" key="3">
    <source>
        <dbReference type="ARBA" id="ARBA00022692"/>
    </source>
</evidence>
<feature type="transmembrane region" description="Helical" evidence="9">
    <location>
        <begin position="114"/>
        <end position="133"/>
    </location>
</feature>
<reference evidence="11" key="1">
    <citation type="submission" date="2021-06" db="EMBL/GenBank/DDBJ databases">
        <authorList>
            <person name="Hodson N. C."/>
            <person name="Mongue J. A."/>
            <person name="Jaron S. K."/>
        </authorList>
    </citation>
    <scope>NUCLEOTIDE SEQUENCE</scope>
</reference>
<dbReference type="InterPro" id="IPR000276">
    <property type="entry name" value="GPCR_Rhodpsn"/>
</dbReference>
<protein>
    <recommendedName>
        <fullName evidence="10">G-protein coupled receptors family 1 profile domain-containing protein</fullName>
    </recommendedName>
</protein>
<comment type="subcellular location">
    <subcellularLocation>
        <location evidence="1">Membrane</location>
        <topology evidence="1">Multi-pass membrane protein</topology>
    </subcellularLocation>
</comment>
<sequence>MAFWLPVQILAWMKTKGFCYFYSFAEIIFGDVPALTLLCLTIERCLLLRRPATSMKTGSCRLAILLIWILTLIGWLPYVIHIEYVTSWHYPLCLVRWSAYHWHVIPVIQRSFEVIVLLVVGILCCWIFFTLNCQEEGTEIPLQITRESKTGRKLTQLTYSVGPIFALGCVPIRILILLISTMQDISVIPNLQLVSHCLNTWDYASILVLPLLYLCKHPYSRESNRPVCADEEIEIEIPFRRSI</sequence>
<dbReference type="PROSITE" id="PS00237">
    <property type="entry name" value="G_PROTEIN_RECEP_F1_1"/>
    <property type="match status" value="1"/>
</dbReference>
<evidence type="ECO:0000256" key="2">
    <source>
        <dbReference type="ARBA" id="ARBA00010663"/>
    </source>
</evidence>